<evidence type="ECO:0000256" key="1">
    <source>
        <dbReference type="SAM" id="Phobius"/>
    </source>
</evidence>
<organism evidence="2 3">
    <name type="scientific">Rotaria sordida</name>
    <dbReference type="NCBI Taxonomy" id="392033"/>
    <lineage>
        <taxon>Eukaryota</taxon>
        <taxon>Metazoa</taxon>
        <taxon>Spiralia</taxon>
        <taxon>Gnathifera</taxon>
        <taxon>Rotifera</taxon>
        <taxon>Eurotatoria</taxon>
        <taxon>Bdelloidea</taxon>
        <taxon>Philodinida</taxon>
        <taxon>Philodinidae</taxon>
        <taxon>Rotaria</taxon>
    </lineage>
</organism>
<feature type="non-terminal residue" evidence="2">
    <location>
        <position position="69"/>
    </location>
</feature>
<sequence>MVIDIRKISNGAGLARSAYQHERFYVRTFHLFIAYPIYSYFLLLIIYLQIMDIILYFKIRSRGSLDLNV</sequence>
<evidence type="ECO:0000313" key="3">
    <source>
        <dbReference type="Proteomes" id="UP000663823"/>
    </source>
</evidence>
<dbReference type="EMBL" id="CAJOAX010061288">
    <property type="protein sequence ID" value="CAF4344083.1"/>
    <property type="molecule type" value="Genomic_DNA"/>
</dbReference>
<feature type="transmembrane region" description="Helical" evidence="1">
    <location>
        <begin position="37"/>
        <end position="57"/>
    </location>
</feature>
<name>A0A820KKA7_9BILA</name>
<proteinExistence type="predicted"/>
<evidence type="ECO:0000313" key="2">
    <source>
        <dbReference type="EMBL" id="CAF4344083.1"/>
    </source>
</evidence>
<comment type="caution">
    <text evidence="2">The sequence shown here is derived from an EMBL/GenBank/DDBJ whole genome shotgun (WGS) entry which is preliminary data.</text>
</comment>
<keyword evidence="1" id="KW-1133">Transmembrane helix</keyword>
<keyword evidence="1" id="KW-0472">Membrane</keyword>
<reference evidence="2" key="1">
    <citation type="submission" date="2021-02" db="EMBL/GenBank/DDBJ databases">
        <authorList>
            <person name="Nowell W R."/>
        </authorList>
    </citation>
    <scope>NUCLEOTIDE SEQUENCE</scope>
</reference>
<gene>
    <name evidence="2" type="ORF">OTI717_LOCUS43334</name>
</gene>
<protein>
    <submittedName>
        <fullName evidence="2">Uncharacterized protein</fullName>
    </submittedName>
</protein>
<dbReference type="AlphaFoldDB" id="A0A820KKA7"/>
<keyword evidence="1" id="KW-0812">Transmembrane</keyword>
<dbReference type="Proteomes" id="UP000663823">
    <property type="component" value="Unassembled WGS sequence"/>
</dbReference>
<accession>A0A820KKA7</accession>